<evidence type="ECO:0000256" key="7">
    <source>
        <dbReference type="RuleBase" id="RU003879"/>
    </source>
</evidence>
<keyword evidence="7" id="KW-0653">Protein transport</keyword>
<gene>
    <name evidence="9" type="ORF">E1N52_39140</name>
</gene>
<evidence type="ECO:0000313" key="10">
    <source>
        <dbReference type="Proteomes" id="UP000295606"/>
    </source>
</evidence>
<name>A0A4R5L223_9BURK</name>
<proteinExistence type="inferred from homology"/>
<dbReference type="EMBL" id="SMOD01000058">
    <property type="protein sequence ID" value="TDG02586.1"/>
    <property type="molecule type" value="Genomic_DNA"/>
</dbReference>
<keyword evidence="6 8" id="KW-0472">Membrane</keyword>
<dbReference type="Proteomes" id="UP000295606">
    <property type="component" value="Unassembled WGS sequence"/>
</dbReference>
<dbReference type="InterPro" id="IPR003400">
    <property type="entry name" value="ExbD"/>
</dbReference>
<dbReference type="PANTHER" id="PTHR30558:SF7">
    <property type="entry name" value="TOL-PAL SYSTEM PROTEIN TOLR"/>
    <property type="match status" value="1"/>
</dbReference>
<organism evidence="9 10">
    <name type="scientific">Paraburkholderia guartelaensis</name>
    <dbReference type="NCBI Taxonomy" id="2546446"/>
    <lineage>
        <taxon>Bacteria</taxon>
        <taxon>Pseudomonadati</taxon>
        <taxon>Pseudomonadota</taxon>
        <taxon>Betaproteobacteria</taxon>
        <taxon>Burkholderiales</taxon>
        <taxon>Burkholderiaceae</taxon>
        <taxon>Paraburkholderia</taxon>
    </lineage>
</organism>
<evidence type="ECO:0000256" key="4">
    <source>
        <dbReference type="ARBA" id="ARBA00022692"/>
    </source>
</evidence>
<dbReference type="Gene3D" id="3.30.420.270">
    <property type="match status" value="1"/>
</dbReference>
<keyword evidence="7" id="KW-0813">Transport</keyword>
<dbReference type="GO" id="GO:0022857">
    <property type="term" value="F:transmembrane transporter activity"/>
    <property type="evidence" value="ECO:0007669"/>
    <property type="project" value="InterPro"/>
</dbReference>
<comment type="caution">
    <text evidence="9">The sequence shown here is derived from an EMBL/GenBank/DDBJ whole genome shotgun (WGS) entry which is preliminary data.</text>
</comment>
<accession>A0A4R5L223</accession>
<dbReference type="AlphaFoldDB" id="A0A4R5L223"/>
<evidence type="ECO:0000256" key="5">
    <source>
        <dbReference type="ARBA" id="ARBA00022989"/>
    </source>
</evidence>
<evidence type="ECO:0000256" key="2">
    <source>
        <dbReference type="ARBA" id="ARBA00005811"/>
    </source>
</evidence>
<reference evidence="9 10" key="1">
    <citation type="submission" date="2019-03" db="EMBL/GenBank/DDBJ databases">
        <title>Paraburkholderia sp. isolated from native Mimosa gymnas in Guartela State Park, Brazil.</title>
        <authorList>
            <person name="Paulitsch F."/>
            <person name="Hungria M."/>
            <person name="Delamuta J.R.M."/>
            <person name="Ribeiro R.A."/>
            <person name="Dall'Agnol R."/>
            <person name="Silva J.S.B."/>
        </authorList>
    </citation>
    <scope>NUCLEOTIDE SEQUENCE [LARGE SCALE GENOMIC DNA]</scope>
    <source>
        <strain evidence="9 10">CNPSo 3008</strain>
    </source>
</reference>
<keyword evidence="5 8" id="KW-1133">Transmembrane helix</keyword>
<keyword evidence="3" id="KW-1003">Cell membrane</keyword>
<dbReference type="OrthoDB" id="9798629at2"/>
<evidence type="ECO:0000256" key="8">
    <source>
        <dbReference type="SAM" id="Phobius"/>
    </source>
</evidence>
<dbReference type="PANTHER" id="PTHR30558">
    <property type="entry name" value="EXBD MEMBRANE COMPONENT OF PMF-DRIVEN MACROMOLECULE IMPORT SYSTEM"/>
    <property type="match status" value="1"/>
</dbReference>
<evidence type="ECO:0000313" key="9">
    <source>
        <dbReference type="EMBL" id="TDG02586.1"/>
    </source>
</evidence>
<evidence type="ECO:0000256" key="1">
    <source>
        <dbReference type="ARBA" id="ARBA00004162"/>
    </source>
</evidence>
<dbReference type="GO" id="GO:0015031">
    <property type="term" value="P:protein transport"/>
    <property type="evidence" value="ECO:0007669"/>
    <property type="project" value="UniProtKB-KW"/>
</dbReference>
<feature type="transmembrane region" description="Helical" evidence="8">
    <location>
        <begin position="20"/>
        <end position="40"/>
    </location>
</feature>
<evidence type="ECO:0000256" key="6">
    <source>
        <dbReference type="ARBA" id="ARBA00023136"/>
    </source>
</evidence>
<evidence type="ECO:0000256" key="3">
    <source>
        <dbReference type="ARBA" id="ARBA00022475"/>
    </source>
</evidence>
<sequence length="142" mass="15306">MNDDRDLEDEAMPAADINMTPLIDVMLVLLVIFMVTLPVLHHAAQLALPRASSQREDLAAPHVDIVVDALGHMSWNAQPVRESALSTRLAEAARLTPQPEIRLSADRATPYGRVAKLLSAASAAGLAKVGFVTEPDPPRRGQ</sequence>
<dbReference type="RefSeq" id="WP_133190017.1">
    <property type="nucleotide sequence ID" value="NZ_SMOD01000058.1"/>
</dbReference>
<dbReference type="Pfam" id="PF02472">
    <property type="entry name" value="ExbD"/>
    <property type="match status" value="1"/>
</dbReference>
<comment type="similarity">
    <text evidence="2 7">Belongs to the ExbD/TolR family.</text>
</comment>
<protein>
    <submittedName>
        <fullName evidence="9">Biopolymer transporter ExbD</fullName>
    </submittedName>
</protein>
<dbReference type="GO" id="GO:0005886">
    <property type="term" value="C:plasma membrane"/>
    <property type="evidence" value="ECO:0007669"/>
    <property type="project" value="UniProtKB-SubCell"/>
</dbReference>
<comment type="subcellular location">
    <subcellularLocation>
        <location evidence="1">Cell membrane</location>
        <topology evidence="1">Single-pass membrane protein</topology>
    </subcellularLocation>
    <subcellularLocation>
        <location evidence="7">Cell membrane</location>
        <topology evidence="7">Single-pass type II membrane protein</topology>
    </subcellularLocation>
</comment>
<keyword evidence="4 7" id="KW-0812">Transmembrane</keyword>